<gene>
    <name evidence="1" type="ORF">SAMN05216402_0134</name>
</gene>
<accession>A0ABY0T5Q0</accession>
<dbReference type="RefSeq" id="WP_074630335.1">
    <property type="nucleotide sequence ID" value="NZ_FNKY01000001.1"/>
</dbReference>
<sequence length="92" mass="10316">MTYNLFISFDLSSPDQNYDEVKNKIKSLGASYQFQRALFYLNTAIKPADIYSMLMSIMGSTDKLAVIDAKDGLVSTWDGPPLDAINDLWNPT</sequence>
<evidence type="ECO:0000313" key="1">
    <source>
        <dbReference type="EMBL" id="SDQ27380.1"/>
    </source>
</evidence>
<proteinExistence type="predicted"/>
<evidence type="ECO:0000313" key="2">
    <source>
        <dbReference type="Proteomes" id="UP000183471"/>
    </source>
</evidence>
<keyword evidence="2" id="KW-1185">Reference proteome</keyword>
<reference evidence="1 2" key="1">
    <citation type="submission" date="2016-10" db="EMBL/GenBank/DDBJ databases">
        <authorList>
            <person name="Varghese N."/>
            <person name="Submissions S."/>
        </authorList>
    </citation>
    <scope>NUCLEOTIDE SEQUENCE [LARGE SCALE GENOMIC DNA]</scope>
    <source>
        <strain evidence="1 2">Nl1</strain>
    </source>
</reference>
<name>A0ABY0T5Q0_9PROT</name>
<protein>
    <submittedName>
        <fullName evidence="1">Uncharacterized protein</fullName>
    </submittedName>
</protein>
<dbReference type="Proteomes" id="UP000183471">
    <property type="component" value="Unassembled WGS sequence"/>
</dbReference>
<dbReference type="EMBL" id="FNKY01000001">
    <property type="protein sequence ID" value="SDQ27380.1"/>
    <property type="molecule type" value="Genomic_DNA"/>
</dbReference>
<organism evidence="1 2">
    <name type="scientific">Nitrosospira multiformis</name>
    <dbReference type="NCBI Taxonomy" id="1231"/>
    <lineage>
        <taxon>Bacteria</taxon>
        <taxon>Pseudomonadati</taxon>
        <taxon>Pseudomonadota</taxon>
        <taxon>Betaproteobacteria</taxon>
        <taxon>Nitrosomonadales</taxon>
        <taxon>Nitrosomonadaceae</taxon>
        <taxon>Nitrosospira</taxon>
    </lineage>
</organism>
<comment type="caution">
    <text evidence="1">The sequence shown here is derived from an EMBL/GenBank/DDBJ whole genome shotgun (WGS) entry which is preliminary data.</text>
</comment>